<proteinExistence type="predicted"/>
<evidence type="ECO:0000313" key="3">
    <source>
        <dbReference type="Proteomes" id="UP000789759"/>
    </source>
</evidence>
<evidence type="ECO:0000256" key="1">
    <source>
        <dbReference type="SAM" id="MobiDB-lite"/>
    </source>
</evidence>
<dbReference type="EMBL" id="CAJVQA010011433">
    <property type="protein sequence ID" value="CAG8707128.1"/>
    <property type="molecule type" value="Genomic_DNA"/>
</dbReference>
<reference evidence="2" key="1">
    <citation type="submission" date="2021-06" db="EMBL/GenBank/DDBJ databases">
        <authorList>
            <person name="Kallberg Y."/>
            <person name="Tangrot J."/>
            <person name="Rosling A."/>
        </authorList>
    </citation>
    <scope>NUCLEOTIDE SEQUENCE</scope>
    <source>
        <strain evidence="2">FL966</strain>
    </source>
</reference>
<name>A0A9N9HV99_9GLOM</name>
<feature type="compositionally biased region" description="Basic and acidic residues" evidence="1">
    <location>
        <begin position="57"/>
        <end position="67"/>
    </location>
</feature>
<keyword evidence="3" id="KW-1185">Reference proteome</keyword>
<comment type="caution">
    <text evidence="2">The sequence shown here is derived from an EMBL/GenBank/DDBJ whole genome shotgun (WGS) entry which is preliminary data.</text>
</comment>
<gene>
    <name evidence="2" type="ORF">CPELLU_LOCUS12134</name>
</gene>
<sequence>KARDQERLQEILPEIDERPEDRKLISKIWKNRKNLTTQLKLLESQKTRRDHKKFYKKITERPEDKEN</sequence>
<accession>A0A9N9HV99</accession>
<organism evidence="2 3">
    <name type="scientific">Cetraspora pellucida</name>
    <dbReference type="NCBI Taxonomy" id="1433469"/>
    <lineage>
        <taxon>Eukaryota</taxon>
        <taxon>Fungi</taxon>
        <taxon>Fungi incertae sedis</taxon>
        <taxon>Mucoromycota</taxon>
        <taxon>Glomeromycotina</taxon>
        <taxon>Glomeromycetes</taxon>
        <taxon>Diversisporales</taxon>
        <taxon>Gigasporaceae</taxon>
        <taxon>Cetraspora</taxon>
    </lineage>
</organism>
<evidence type="ECO:0000313" key="2">
    <source>
        <dbReference type="EMBL" id="CAG8707128.1"/>
    </source>
</evidence>
<feature type="non-terminal residue" evidence="2">
    <location>
        <position position="1"/>
    </location>
</feature>
<dbReference type="AlphaFoldDB" id="A0A9N9HV99"/>
<dbReference type="Proteomes" id="UP000789759">
    <property type="component" value="Unassembled WGS sequence"/>
</dbReference>
<feature type="region of interest" description="Disordered" evidence="1">
    <location>
        <begin position="48"/>
        <end position="67"/>
    </location>
</feature>
<protein>
    <submittedName>
        <fullName evidence="2">8402_t:CDS:1</fullName>
    </submittedName>
</protein>